<evidence type="ECO:0000313" key="2">
    <source>
        <dbReference type="EMBL" id="CDP11875.1"/>
    </source>
</evidence>
<reference evidence="3" key="2">
    <citation type="journal article" date="2014" name="Science">
        <title>The coffee genome provides insight into the convergent evolution of caffeine biosynthesis.</title>
        <authorList>
            <person name="Denoeud F."/>
            <person name="Carretero-Paulet L."/>
            <person name="Dereeper A."/>
            <person name="Droc G."/>
            <person name="Guyot R."/>
            <person name="Pietrella M."/>
            <person name="Zheng C."/>
            <person name="Alberti A."/>
            <person name="Anthony F."/>
            <person name="Aprea G."/>
            <person name="Aury J.M."/>
            <person name="Bento P."/>
            <person name="Bernard M."/>
            <person name="Bocs S."/>
            <person name="Campa C."/>
            <person name="Cenci A."/>
            <person name="Combes M.C."/>
            <person name="Crouzillat D."/>
            <person name="Da Silva C."/>
            <person name="Daddiego L."/>
            <person name="De Bellis F."/>
            <person name="Dussert S."/>
            <person name="Garsmeur O."/>
            <person name="Gayraud T."/>
            <person name="Guignon V."/>
            <person name="Jahn K."/>
            <person name="Jamilloux V."/>
            <person name="Joet T."/>
            <person name="Labadie K."/>
            <person name="Lan T."/>
            <person name="Leclercq J."/>
            <person name="Lepelley M."/>
            <person name="Leroy T."/>
            <person name="Li L.T."/>
            <person name="Librado P."/>
            <person name="Lopez L."/>
            <person name="Munoz A."/>
            <person name="Noel B."/>
            <person name="Pallavicini A."/>
            <person name="Perrotta G."/>
            <person name="Poncet V."/>
            <person name="Pot D."/>
            <person name="Priyono X."/>
            <person name="Rigoreau M."/>
            <person name="Rouard M."/>
            <person name="Rozas J."/>
            <person name="Tranchant-Dubreuil C."/>
            <person name="VanBuren R."/>
            <person name="Zhang Q."/>
            <person name="Andrade A.C."/>
            <person name="Argout X."/>
            <person name="Bertrand B."/>
            <person name="de Kochko A."/>
            <person name="Graziosi G."/>
            <person name="Henry R.J."/>
            <person name="Jayarama X."/>
            <person name="Ming R."/>
            <person name="Nagai C."/>
            <person name="Rounsley S."/>
            <person name="Sankoff D."/>
            <person name="Giuliano G."/>
            <person name="Albert V.A."/>
            <person name="Wincker P."/>
            <person name="Lashermes P."/>
        </authorList>
    </citation>
    <scope>NUCLEOTIDE SEQUENCE [LARGE SCALE GENOMIC DNA]</scope>
    <source>
        <strain evidence="3">cv. DH200-94</strain>
    </source>
</reference>
<keyword evidence="3" id="KW-1185">Reference proteome</keyword>
<sequence>MLIRIRFFCFEYNRSKTKGKLVLHCFAPPKSLLSKVIKQFESEKLKRECNFLVGEKVRLRSWIVLMQIYINKRHDKESLYFSWYRLELSLGSIGRQRQCAIVSISSSGQ</sequence>
<reference evidence="1" key="3">
    <citation type="submission" date="2014-06" db="EMBL/GenBank/DDBJ databases">
        <title>Structure and adaptive landscape of the coffee genome.</title>
        <authorList>
            <person name="Denoeud F."/>
            <person name="Wincker P."/>
            <person name="Lashermes P."/>
        </authorList>
    </citation>
    <scope>NUCLEOTIDE SEQUENCE [LARGE SCALE GENOMIC DNA]</scope>
    <source>
        <strain evidence="1">DH200</strain>
    </source>
</reference>
<dbReference type="InParanoid" id="A0A068UPA7"/>
<dbReference type="AlphaFoldDB" id="A0A068UPA7"/>
<gene>
    <name evidence="1" type="ORF">GSCOC_T00030904001</name>
    <name evidence="2" type="ORF">GSCOC_T00035149001</name>
</gene>
<dbReference type="EMBL" id="HG739144">
    <property type="protein sequence ID" value="CDP11875.1"/>
    <property type="molecule type" value="Genomic_DNA"/>
</dbReference>
<dbReference type="EMBL" id="HG739127">
    <property type="protein sequence ID" value="CDP10241.1"/>
    <property type="molecule type" value="Genomic_DNA"/>
</dbReference>
<evidence type="ECO:0000313" key="3">
    <source>
        <dbReference type="Proteomes" id="UP000295252"/>
    </source>
</evidence>
<proteinExistence type="predicted"/>
<dbReference type="Gramene" id="CDP10241">
    <property type="protein sequence ID" value="CDP10241"/>
    <property type="gene ID" value="GSCOC_T00030904001"/>
</dbReference>
<accession>A0A068UPA7</accession>
<protein>
    <submittedName>
        <fullName evidence="1">Uncharacterized protein</fullName>
    </submittedName>
</protein>
<dbReference type="Gramene" id="CDP11875">
    <property type="protein sequence ID" value="CDP11875"/>
    <property type="gene ID" value="GSCOC_T00035149001"/>
</dbReference>
<reference evidence="1" key="1">
    <citation type="submission" date="2013-11" db="EMBL/GenBank/DDBJ databases">
        <authorList>
            <person name="Genoscope - CEA"/>
        </authorList>
    </citation>
    <scope>NUCLEOTIDE SEQUENCE</scope>
    <source>
        <strain evidence="1">DH200</strain>
    </source>
</reference>
<evidence type="ECO:0000313" key="1">
    <source>
        <dbReference type="EMBL" id="CDP10241.1"/>
    </source>
</evidence>
<organism evidence="1 3">
    <name type="scientific">Coffea canephora</name>
    <name type="common">Robusta coffee</name>
    <dbReference type="NCBI Taxonomy" id="49390"/>
    <lineage>
        <taxon>Eukaryota</taxon>
        <taxon>Viridiplantae</taxon>
        <taxon>Streptophyta</taxon>
        <taxon>Embryophyta</taxon>
        <taxon>Tracheophyta</taxon>
        <taxon>Spermatophyta</taxon>
        <taxon>Magnoliopsida</taxon>
        <taxon>eudicotyledons</taxon>
        <taxon>Gunneridae</taxon>
        <taxon>Pentapetalae</taxon>
        <taxon>asterids</taxon>
        <taxon>lamiids</taxon>
        <taxon>Gentianales</taxon>
        <taxon>Rubiaceae</taxon>
        <taxon>Ixoroideae</taxon>
        <taxon>Gardenieae complex</taxon>
        <taxon>Bertiereae - Coffeeae clade</taxon>
        <taxon>Coffeeae</taxon>
        <taxon>Coffea</taxon>
    </lineage>
</organism>
<dbReference type="Proteomes" id="UP000295252">
    <property type="component" value="Chromosome VII"/>
</dbReference>
<name>A0A068UPA7_COFCA</name>
<dbReference type="Proteomes" id="UP000295252">
    <property type="component" value="Chromosome VIII"/>
</dbReference>